<name>A0A2T6ZUY6_TUBBO</name>
<dbReference type="AlphaFoldDB" id="A0A2T6ZUY6"/>
<protein>
    <submittedName>
        <fullName evidence="1">Uncharacterized protein</fullName>
    </submittedName>
</protein>
<evidence type="ECO:0000313" key="2">
    <source>
        <dbReference type="Proteomes" id="UP000244722"/>
    </source>
</evidence>
<organism evidence="1 2">
    <name type="scientific">Tuber borchii</name>
    <name type="common">White truffle</name>
    <dbReference type="NCBI Taxonomy" id="42251"/>
    <lineage>
        <taxon>Eukaryota</taxon>
        <taxon>Fungi</taxon>
        <taxon>Dikarya</taxon>
        <taxon>Ascomycota</taxon>
        <taxon>Pezizomycotina</taxon>
        <taxon>Pezizomycetes</taxon>
        <taxon>Pezizales</taxon>
        <taxon>Tuberaceae</taxon>
        <taxon>Tuber</taxon>
    </lineage>
</organism>
<reference evidence="1 2" key="1">
    <citation type="submission" date="2017-04" db="EMBL/GenBank/DDBJ databases">
        <title>Draft genome sequence of Tuber borchii Vittad., a whitish edible truffle.</title>
        <authorList>
            <consortium name="DOE Joint Genome Institute"/>
            <person name="Murat C."/>
            <person name="Kuo A."/>
            <person name="Barry K.W."/>
            <person name="Clum A."/>
            <person name="Dockter R.B."/>
            <person name="Fauchery L."/>
            <person name="Iotti M."/>
            <person name="Kohler A."/>
            <person name="Labutti K."/>
            <person name="Lindquist E.A."/>
            <person name="Lipzen A."/>
            <person name="Ohm R.A."/>
            <person name="Wang M."/>
            <person name="Grigoriev I.V."/>
            <person name="Zambonelli A."/>
            <person name="Martin F.M."/>
        </authorList>
    </citation>
    <scope>NUCLEOTIDE SEQUENCE [LARGE SCALE GENOMIC DNA]</scope>
    <source>
        <strain evidence="1 2">Tbo3840</strain>
    </source>
</reference>
<sequence>MIMWVTDHFTRVEILHLVAIFYPGGALPSRRDGGRAYIGCVLEDCKIAGIYLGNSISCMHQLEGCIDLEHGGRLPGSEMLPSPMSIVLMQEQAVLPPELPSLPEPFPLPFGTQRATIKFLFSSLCDTPSQLKCNQMYKTIARHRCTTPQPLHLSSRPSHTRFYSRSECNIRPSSPHIWYSQESGCYCNPVTS</sequence>
<dbReference type="EMBL" id="NESQ01000095">
    <property type="protein sequence ID" value="PUU79301.1"/>
    <property type="molecule type" value="Genomic_DNA"/>
</dbReference>
<proteinExistence type="predicted"/>
<comment type="caution">
    <text evidence="1">The sequence shown here is derived from an EMBL/GenBank/DDBJ whole genome shotgun (WGS) entry which is preliminary data.</text>
</comment>
<accession>A0A2T6ZUY6</accession>
<keyword evidence="2" id="KW-1185">Reference proteome</keyword>
<gene>
    <name evidence="1" type="ORF">B9Z19DRAFT_839984</name>
</gene>
<evidence type="ECO:0000313" key="1">
    <source>
        <dbReference type="EMBL" id="PUU79301.1"/>
    </source>
</evidence>
<dbReference type="Proteomes" id="UP000244722">
    <property type="component" value="Unassembled WGS sequence"/>
</dbReference>